<sequence length="159" mass="18403">MSDMMITVVEVEVNEDFIKHPATLSTSEVYFLKDGKIVGEGRIGGRYMGIVNVYPTNDQAFEFFKDDFILQTLDILETDERKKWIHFKFHQYTGEYAGTFSDEPENRGEGLSVVDKFYFDFGIHSKRYEHIEGYGKTNTARSQNVTQESLQALADRFNN</sequence>
<proteinExistence type="predicted"/>
<protein>
    <submittedName>
        <fullName evidence="1">Uncharacterized protein</fullName>
    </submittedName>
</protein>
<gene>
    <name evidence="1" type="ORF">EVB93_085</name>
</gene>
<evidence type="ECO:0000313" key="1">
    <source>
        <dbReference type="EMBL" id="QIG71192.1"/>
    </source>
</evidence>
<reference evidence="1 2" key="1">
    <citation type="submission" date="2020-01" db="EMBL/GenBank/DDBJ databases">
        <title>Patterns of diversity and host range of bacteriophage communities associated with bean-nodulatin bacteria.</title>
        <authorList>
            <person name="Vann Cauwenberghe J."/>
            <person name="Santamaria R.I."/>
            <person name="Bustos P."/>
            <person name="Juarez S."/>
            <person name="Gonzalez V."/>
        </authorList>
    </citation>
    <scope>NUCLEOTIDE SEQUENCE [LARGE SCALE GENOMIC DNA]</scope>
</reference>
<dbReference type="EMBL" id="MN988521">
    <property type="protein sequence ID" value="QIG71192.1"/>
    <property type="molecule type" value="Genomic_DNA"/>
</dbReference>
<dbReference type="Proteomes" id="UP000629603">
    <property type="component" value="Segment"/>
</dbReference>
<organism evidence="1 2">
    <name type="scientific">Rhizobium phage RHph_TM30</name>
    <dbReference type="NCBI Taxonomy" id="2509764"/>
    <lineage>
        <taxon>Viruses</taxon>
        <taxon>Duplodnaviria</taxon>
        <taxon>Heunggongvirae</taxon>
        <taxon>Uroviricota</taxon>
        <taxon>Caudoviricetes</taxon>
        <taxon>Kleczkowskaviridae</taxon>
        <taxon>Cuauhnahuacvirus</taxon>
        <taxon>Cuauhnahuacvirus TM30</taxon>
    </lineage>
</organism>
<accession>A0A7S5R4W2</accession>
<evidence type="ECO:0000313" key="2">
    <source>
        <dbReference type="Proteomes" id="UP000629603"/>
    </source>
</evidence>
<keyword evidence="2" id="KW-1185">Reference proteome</keyword>
<name>A0A7S5R4W2_9CAUD</name>